<dbReference type="RefSeq" id="WP_381192269.1">
    <property type="nucleotide sequence ID" value="NZ_JBHSFE010000007.1"/>
</dbReference>
<dbReference type="EMBL" id="JBHSFE010000007">
    <property type="protein sequence ID" value="MFC4607339.1"/>
    <property type="molecule type" value="Genomic_DNA"/>
</dbReference>
<dbReference type="GO" id="GO:0016787">
    <property type="term" value="F:hydrolase activity"/>
    <property type="evidence" value="ECO:0007669"/>
    <property type="project" value="UniProtKB-KW"/>
</dbReference>
<dbReference type="SUPFAM" id="SSF53474">
    <property type="entry name" value="alpha/beta-Hydrolases"/>
    <property type="match status" value="1"/>
</dbReference>
<feature type="transmembrane region" description="Helical" evidence="1">
    <location>
        <begin position="143"/>
        <end position="164"/>
    </location>
</feature>
<keyword evidence="5" id="KW-1185">Reference proteome</keyword>
<name>A0ABV9G2D6_9ACTN</name>
<evidence type="ECO:0000259" key="3">
    <source>
        <dbReference type="Pfam" id="PF12697"/>
    </source>
</evidence>
<evidence type="ECO:0000256" key="2">
    <source>
        <dbReference type="SAM" id="SignalP"/>
    </source>
</evidence>
<organism evidence="4 5">
    <name type="scientific">Streptomyces maoxianensis</name>
    <dbReference type="NCBI Taxonomy" id="1459942"/>
    <lineage>
        <taxon>Bacteria</taxon>
        <taxon>Bacillati</taxon>
        <taxon>Actinomycetota</taxon>
        <taxon>Actinomycetes</taxon>
        <taxon>Kitasatosporales</taxon>
        <taxon>Streptomycetaceae</taxon>
        <taxon>Streptomyces</taxon>
    </lineage>
</organism>
<keyword evidence="1" id="KW-1133">Transmembrane helix</keyword>
<proteinExistence type="predicted"/>
<dbReference type="Pfam" id="PF12697">
    <property type="entry name" value="Abhydrolase_6"/>
    <property type="match status" value="1"/>
</dbReference>
<keyword evidence="4" id="KW-0378">Hydrolase</keyword>
<feature type="chain" id="PRO_5045927602" evidence="2">
    <location>
        <begin position="39"/>
        <end position="173"/>
    </location>
</feature>
<gene>
    <name evidence="4" type="ORF">ACFO9E_05865</name>
</gene>
<feature type="domain" description="AB hydrolase-1" evidence="3">
    <location>
        <begin position="25"/>
        <end position="117"/>
    </location>
</feature>
<keyword evidence="2" id="KW-0732">Signal</keyword>
<accession>A0ABV9G2D6</accession>
<reference evidence="5" key="1">
    <citation type="journal article" date="2019" name="Int. J. Syst. Evol. Microbiol.">
        <title>The Global Catalogue of Microorganisms (GCM) 10K type strain sequencing project: providing services to taxonomists for standard genome sequencing and annotation.</title>
        <authorList>
            <consortium name="The Broad Institute Genomics Platform"/>
            <consortium name="The Broad Institute Genome Sequencing Center for Infectious Disease"/>
            <person name="Wu L."/>
            <person name="Ma J."/>
        </authorList>
    </citation>
    <scope>NUCLEOTIDE SEQUENCE [LARGE SCALE GENOMIC DNA]</scope>
    <source>
        <strain evidence="5">CGMCC 4.7139</strain>
    </source>
</reference>
<protein>
    <submittedName>
        <fullName evidence="4">Alpha/beta fold hydrolase</fullName>
    </submittedName>
</protein>
<feature type="signal peptide" evidence="2">
    <location>
        <begin position="1"/>
        <end position="38"/>
    </location>
</feature>
<dbReference type="Proteomes" id="UP001595993">
    <property type="component" value="Unassembled WGS sequence"/>
</dbReference>
<evidence type="ECO:0000256" key="1">
    <source>
        <dbReference type="SAM" id="Phobius"/>
    </source>
</evidence>
<keyword evidence="1" id="KW-0812">Transmembrane</keyword>
<dbReference type="Gene3D" id="3.40.50.1820">
    <property type="entry name" value="alpha/beta hydrolase"/>
    <property type="match status" value="1"/>
</dbReference>
<dbReference type="PANTHER" id="PTHR37017">
    <property type="entry name" value="AB HYDROLASE-1 DOMAIN-CONTAINING PROTEIN-RELATED"/>
    <property type="match status" value="1"/>
</dbReference>
<evidence type="ECO:0000313" key="5">
    <source>
        <dbReference type="Proteomes" id="UP001595993"/>
    </source>
</evidence>
<comment type="caution">
    <text evidence="4">The sequence shown here is derived from an EMBL/GenBank/DDBJ whole genome shotgun (WGS) entry which is preliminary data.</text>
</comment>
<dbReference type="InterPro" id="IPR029058">
    <property type="entry name" value="AB_hydrolase_fold"/>
</dbReference>
<dbReference type="InterPro" id="IPR052897">
    <property type="entry name" value="Sec-Metab_Biosynth_Hydrolase"/>
</dbReference>
<keyword evidence="1" id="KW-0472">Membrane</keyword>
<sequence>MPLSSVLGPWIRSRHGYAVAVVLTATLFAAAGPAAADAAPVVAAGPAAQRPINASAFMDKATAAAWRTVPSWALVAAHDKSIAADMERFEAERARSHTVEVDSSHVAMITHPDAVTDLIVAATGAQAPAKANLADRSSSRTRALVAGGGIAVAAVLTGAGLVAVSRKRRNSVR</sequence>
<evidence type="ECO:0000313" key="4">
    <source>
        <dbReference type="EMBL" id="MFC4607339.1"/>
    </source>
</evidence>
<dbReference type="InterPro" id="IPR000073">
    <property type="entry name" value="AB_hydrolase_1"/>
</dbReference>
<dbReference type="PANTHER" id="PTHR37017:SF11">
    <property type="entry name" value="ESTERASE_LIPASE_THIOESTERASE DOMAIN-CONTAINING PROTEIN"/>
    <property type="match status" value="1"/>
</dbReference>